<gene>
    <name evidence="1" type="ORF">T07_1196</name>
    <name evidence="2" type="ORF">T07_20</name>
</gene>
<comment type="caution">
    <text evidence="2">The sequence shown here is derived from an EMBL/GenBank/DDBJ whole genome shotgun (WGS) entry which is preliminary data.</text>
</comment>
<evidence type="ECO:0000313" key="1">
    <source>
        <dbReference type="EMBL" id="KRX12558.1"/>
    </source>
</evidence>
<keyword evidence="3" id="KW-1185">Reference proteome</keyword>
<protein>
    <submittedName>
        <fullName evidence="2">Uncharacterized protein</fullName>
    </submittedName>
</protein>
<dbReference type="EMBL" id="JYDL01000338">
    <property type="protein sequence ID" value="KRX12558.1"/>
    <property type="molecule type" value="Genomic_DNA"/>
</dbReference>
<accession>A0A0V0RE18</accession>
<evidence type="ECO:0000313" key="3">
    <source>
        <dbReference type="Proteomes" id="UP000054630"/>
    </source>
</evidence>
<dbReference type="Proteomes" id="UP000054630">
    <property type="component" value="Unassembled WGS sequence"/>
</dbReference>
<dbReference type="OrthoDB" id="5935914at2759"/>
<proteinExistence type="predicted"/>
<sequence>MFLPPVGSTSGEPVSFVWALSGFPGVVSFHPDRVYHQCATFPLMVSYAVRMQPYYLHHLVGPHAATVAVTVVSCYGCFNSTGYTIWAAHNAHNNRIIYRLFVFNTRSTSANIASDASRHFSVFEDIIASSVLLSKTALNDWSVYSNFFSSPRLNVNSGGRFRLRITDRMMSMLAMFLNPLSYNKSAKQ</sequence>
<dbReference type="EMBL" id="JYDL01000280">
    <property type="protein sequence ID" value="KRX12734.1"/>
    <property type="molecule type" value="Genomic_DNA"/>
</dbReference>
<reference evidence="2 3" key="1">
    <citation type="submission" date="2015-01" db="EMBL/GenBank/DDBJ databases">
        <title>Evolution of Trichinella species and genotypes.</title>
        <authorList>
            <person name="Korhonen P.K."/>
            <person name="Edoardo P."/>
            <person name="Giuseppe L.R."/>
            <person name="Gasser R.B."/>
        </authorList>
    </citation>
    <scope>NUCLEOTIDE SEQUENCE [LARGE SCALE GENOMIC DNA]</scope>
    <source>
        <strain evidence="2">ISS37</strain>
    </source>
</reference>
<evidence type="ECO:0000313" key="2">
    <source>
        <dbReference type="EMBL" id="KRX12734.1"/>
    </source>
</evidence>
<dbReference type="AlphaFoldDB" id="A0A0V0RE18"/>
<organism evidence="2 3">
    <name type="scientific">Trichinella nelsoni</name>
    <dbReference type="NCBI Taxonomy" id="6336"/>
    <lineage>
        <taxon>Eukaryota</taxon>
        <taxon>Metazoa</taxon>
        <taxon>Ecdysozoa</taxon>
        <taxon>Nematoda</taxon>
        <taxon>Enoplea</taxon>
        <taxon>Dorylaimia</taxon>
        <taxon>Trichinellida</taxon>
        <taxon>Trichinellidae</taxon>
        <taxon>Trichinella</taxon>
    </lineage>
</organism>
<name>A0A0V0RE18_9BILA</name>